<dbReference type="AlphaFoldDB" id="A0A443SDU1"/>
<dbReference type="PANTHER" id="PTHR12940">
    <property type="entry name" value="ES-2 PROTEIN - RELATED"/>
    <property type="match status" value="1"/>
</dbReference>
<sequence length="433" mass="49672">MENSVVVFDASKNNKKRKRTVLDEDSFTSDMEKIIERDFFPDLPKMKECLDYQEALQKNDVDKLNELRLKWKDNNEEIIINSPSGFETPFEEPCECEDSSKRNDKSQEKEEKSNISKTNNLSLDEYLTKYTSEDNSSFDSIMEEAKQKHKDKYPWLYLDEKKETLKYIEGLQVPSIDEQAKQKQPKLLTWKYQNMNSIMYYPESVKLTHEEALALTKCERVAHENTRFKANPFNERLNAATIAEKAYLHAKENKGKIGVDGKELLPSDVHVNGYKFVSMTPTPNPAAMNSPLMTWGTIEGTPCRLDDTPMRSSMTPGTPQFKIPETPTREKIALSLTDKISKKKQDRKKETMIHMSNALRSPLILGSPRTPSERLSAMSSAAQNLATRKLGIHRNTDLMLRESYSPSPYRSPQALTPSESRSVGNRKKATDFF</sequence>
<evidence type="ECO:0000256" key="2">
    <source>
        <dbReference type="ARBA" id="ARBA00009072"/>
    </source>
</evidence>
<dbReference type="GO" id="GO:0071013">
    <property type="term" value="C:catalytic step 2 spliceosome"/>
    <property type="evidence" value="ECO:0007669"/>
    <property type="project" value="TreeGrafter"/>
</dbReference>
<dbReference type="Proteomes" id="UP000288716">
    <property type="component" value="Unassembled WGS sequence"/>
</dbReference>
<proteinExistence type="inferred from homology"/>
<feature type="region of interest" description="Disordered" evidence="4">
    <location>
        <begin position="82"/>
        <end position="117"/>
    </location>
</feature>
<name>A0A443SDU1_9ACAR</name>
<evidence type="ECO:0000313" key="6">
    <source>
        <dbReference type="Proteomes" id="UP000288716"/>
    </source>
</evidence>
<gene>
    <name evidence="5" type="ORF">B4U80_03902</name>
</gene>
<feature type="compositionally biased region" description="Polar residues" evidence="4">
    <location>
        <begin position="413"/>
        <end position="423"/>
    </location>
</feature>
<dbReference type="PANTHER" id="PTHR12940:SF0">
    <property type="entry name" value="SPLICING FACTOR ESS-2 HOMOLOG"/>
    <property type="match status" value="1"/>
</dbReference>
<reference evidence="5 6" key="1">
    <citation type="journal article" date="2018" name="Gigascience">
        <title>Genomes of trombidid mites reveal novel predicted allergens and laterally-transferred genes associated with secondary metabolism.</title>
        <authorList>
            <person name="Dong X."/>
            <person name="Chaisiri K."/>
            <person name="Xia D."/>
            <person name="Armstrong S.D."/>
            <person name="Fang Y."/>
            <person name="Donnelly M.J."/>
            <person name="Kadowaki T."/>
            <person name="McGarry J.W."/>
            <person name="Darby A.C."/>
            <person name="Makepeace B.L."/>
        </authorList>
    </citation>
    <scope>NUCLEOTIDE SEQUENCE [LARGE SCALE GENOMIC DNA]</scope>
    <source>
        <strain evidence="5">UoL-UT</strain>
    </source>
</reference>
<evidence type="ECO:0000256" key="4">
    <source>
        <dbReference type="SAM" id="MobiDB-lite"/>
    </source>
</evidence>
<comment type="caution">
    <text evidence="5">The sequence shown here is derived from an EMBL/GenBank/DDBJ whole genome shotgun (WGS) entry which is preliminary data.</text>
</comment>
<evidence type="ECO:0000313" key="5">
    <source>
        <dbReference type="EMBL" id="RWS25680.1"/>
    </source>
</evidence>
<comment type="similarity">
    <text evidence="2">Belongs to the ESS2 family.</text>
</comment>
<evidence type="ECO:0000256" key="1">
    <source>
        <dbReference type="ARBA" id="ARBA00004123"/>
    </source>
</evidence>
<dbReference type="STRING" id="299467.A0A443SDU1"/>
<dbReference type="EMBL" id="NCKV01003476">
    <property type="protein sequence ID" value="RWS25680.1"/>
    <property type="molecule type" value="Genomic_DNA"/>
</dbReference>
<organism evidence="5 6">
    <name type="scientific">Leptotrombidium deliense</name>
    <dbReference type="NCBI Taxonomy" id="299467"/>
    <lineage>
        <taxon>Eukaryota</taxon>
        <taxon>Metazoa</taxon>
        <taxon>Ecdysozoa</taxon>
        <taxon>Arthropoda</taxon>
        <taxon>Chelicerata</taxon>
        <taxon>Arachnida</taxon>
        <taxon>Acari</taxon>
        <taxon>Acariformes</taxon>
        <taxon>Trombidiformes</taxon>
        <taxon>Prostigmata</taxon>
        <taxon>Anystina</taxon>
        <taxon>Parasitengona</taxon>
        <taxon>Trombiculoidea</taxon>
        <taxon>Trombiculidae</taxon>
        <taxon>Leptotrombidium</taxon>
    </lineage>
</organism>
<dbReference type="OrthoDB" id="19679at2759"/>
<evidence type="ECO:0000256" key="3">
    <source>
        <dbReference type="ARBA" id="ARBA00023242"/>
    </source>
</evidence>
<protein>
    <submittedName>
        <fullName evidence="5">Protein DGCR14-like protein</fullName>
    </submittedName>
</protein>
<dbReference type="VEuPathDB" id="VectorBase:LDEU006362"/>
<keyword evidence="6" id="KW-1185">Reference proteome</keyword>
<feature type="compositionally biased region" description="Low complexity" evidence="4">
    <location>
        <begin position="403"/>
        <end position="412"/>
    </location>
</feature>
<dbReference type="Pfam" id="PF09751">
    <property type="entry name" value="Es2"/>
    <property type="match status" value="1"/>
</dbReference>
<dbReference type="InterPro" id="IPR019148">
    <property type="entry name" value="Nuclear_protein_DGCR14_ESS-2"/>
</dbReference>
<comment type="subcellular location">
    <subcellularLocation>
        <location evidence="1">Nucleus</location>
    </subcellularLocation>
</comment>
<feature type="region of interest" description="Disordered" evidence="4">
    <location>
        <begin position="402"/>
        <end position="433"/>
    </location>
</feature>
<feature type="compositionally biased region" description="Basic and acidic residues" evidence="4">
    <location>
        <begin position="98"/>
        <end position="114"/>
    </location>
</feature>
<keyword evidence="3" id="KW-0539">Nucleus</keyword>
<accession>A0A443SDU1</accession>